<keyword evidence="3" id="KW-1185">Reference proteome</keyword>
<proteinExistence type="predicted"/>
<feature type="region of interest" description="Disordered" evidence="1">
    <location>
        <begin position="115"/>
        <end position="152"/>
    </location>
</feature>
<name>A0A4Y2WAG8_ARAVE</name>
<accession>A0A4Y2WAG8</accession>
<evidence type="ECO:0000313" key="2">
    <source>
        <dbReference type="EMBL" id="GBO32997.1"/>
    </source>
</evidence>
<reference evidence="2 3" key="1">
    <citation type="journal article" date="2019" name="Sci. Rep.">
        <title>Orb-weaving spider Araneus ventricosus genome elucidates the spidroin gene catalogue.</title>
        <authorList>
            <person name="Kono N."/>
            <person name="Nakamura H."/>
            <person name="Ohtoshi R."/>
            <person name="Moran D.A.P."/>
            <person name="Shinohara A."/>
            <person name="Yoshida Y."/>
            <person name="Fujiwara M."/>
            <person name="Mori M."/>
            <person name="Tomita M."/>
            <person name="Arakawa K."/>
        </authorList>
    </citation>
    <scope>NUCLEOTIDE SEQUENCE [LARGE SCALE GENOMIC DNA]</scope>
</reference>
<sequence>QGRPLRAVDGGPRFRSHHPGHQLRALLRHLPTPEGRLHLHSDAGTGHHSGHLVGGGPLHDARAFHRPLPPRRGAALWRPRARLLPEYRATLAEALLPVSHRRLLCPALPHTAGRLLPHRQAPHGGQQGAGLLQRRDPDESQETGGLDVGGGRGQFLRVPVTFQVSCEDR</sequence>
<dbReference type="Proteomes" id="UP000499080">
    <property type="component" value="Unassembled WGS sequence"/>
</dbReference>
<comment type="caution">
    <text evidence="2">The sequence shown here is derived from an EMBL/GenBank/DDBJ whole genome shotgun (WGS) entry which is preliminary data.</text>
</comment>
<protein>
    <submittedName>
        <fullName evidence="2">Uncharacterized protein</fullName>
    </submittedName>
</protein>
<dbReference type="EMBL" id="BGPR01056507">
    <property type="protein sequence ID" value="GBO32997.1"/>
    <property type="molecule type" value="Genomic_DNA"/>
</dbReference>
<organism evidence="2 3">
    <name type="scientific">Araneus ventricosus</name>
    <name type="common">Orbweaver spider</name>
    <name type="synonym">Epeira ventricosa</name>
    <dbReference type="NCBI Taxonomy" id="182803"/>
    <lineage>
        <taxon>Eukaryota</taxon>
        <taxon>Metazoa</taxon>
        <taxon>Ecdysozoa</taxon>
        <taxon>Arthropoda</taxon>
        <taxon>Chelicerata</taxon>
        <taxon>Arachnida</taxon>
        <taxon>Araneae</taxon>
        <taxon>Araneomorphae</taxon>
        <taxon>Entelegynae</taxon>
        <taxon>Araneoidea</taxon>
        <taxon>Araneidae</taxon>
        <taxon>Araneus</taxon>
    </lineage>
</organism>
<feature type="compositionally biased region" description="Low complexity" evidence="1">
    <location>
        <begin position="122"/>
        <end position="132"/>
    </location>
</feature>
<evidence type="ECO:0000313" key="3">
    <source>
        <dbReference type="Proteomes" id="UP000499080"/>
    </source>
</evidence>
<feature type="non-terminal residue" evidence="2">
    <location>
        <position position="1"/>
    </location>
</feature>
<dbReference type="AlphaFoldDB" id="A0A4Y2WAG8"/>
<evidence type="ECO:0000256" key="1">
    <source>
        <dbReference type="SAM" id="MobiDB-lite"/>
    </source>
</evidence>
<gene>
    <name evidence="2" type="ORF">AVEN_272833_1</name>
</gene>